<dbReference type="Gene3D" id="1.20.5.4130">
    <property type="match status" value="1"/>
</dbReference>
<dbReference type="InterPro" id="IPR027417">
    <property type="entry name" value="P-loop_NTPase"/>
</dbReference>
<dbReference type="InterPro" id="IPR002182">
    <property type="entry name" value="NB-ARC"/>
</dbReference>
<reference evidence="8" key="1">
    <citation type="journal article" date="2020" name="Nat. Commun.">
        <title>Genome assembly of wild tea tree DASZ reveals pedigree and selection history of tea varieties.</title>
        <authorList>
            <person name="Zhang W."/>
            <person name="Zhang Y."/>
            <person name="Qiu H."/>
            <person name="Guo Y."/>
            <person name="Wan H."/>
            <person name="Zhang X."/>
            <person name="Scossa F."/>
            <person name="Alseekh S."/>
            <person name="Zhang Q."/>
            <person name="Wang P."/>
            <person name="Xu L."/>
            <person name="Schmidt M.H."/>
            <person name="Jia X."/>
            <person name="Li D."/>
            <person name="Zhu A."/>
            <person name="Guo F."/>
            <person name="Chen W."/>
            <person name="Ni D."/>
            <person name="Usadel B."/>
            <person name="Fernie A.R."/>
            <person name="Wen W."/>
        </authorList>
    </citation>
    <scope>NUCLEOTIDE SEQUENCE [LARGE SCALE GENOMIC DNA]</scope>
    <source>
        <strain evidence="8">cv. G240</strain>
    </source>
</reference>
<organism evidence="7 8">
    <name type="scientific">Camellia sinensis</name>
    <name type="common">Tea plant</name>
    <name type="synonym">Thea sinensis</name>
    <dbReference type="NCBI Taxonomy" id="4442"/>
    <lineage>
        <taxon>Eukaryota</taxon>
        <taxon>Viridiplantae</taxon>
        <taxon>Streptophyta</taxon>
        <taxon>Embryophyta</taxon>
        <taxon>Tracheophyta</taxon>
        <taxon>Spermatophyta</taxon>
        <taxon>Magnoliopsida</taxon>
        <taxon>eudicotyledons</taxon>
        <taxon>Gunneridae</taxon>
        <taxon>Pentapetalae</taxon>
        <taxon>asterids</taxon>
        <taxon>Ericales</taxon>
        <taxon>Theaceae</taxon>
        <taxon>Camellia</taxon>
    </lineage>
</organism>
<evidence type="ECO:0000313" key="8">
    <source>
        <dbReference type="Proteomes" id="UP000593564"/>
    </source>
</evidence>
<proteinExistence type="predicted"/>
<evidence type="ECO:0000259" key="6">
    <source>
        <dbReference type="Pfam" id="PF18052"/>
    </source>
</evidence>
<evidence type="ECO:0000259" key="5">
    <source>
        <dbReference type="Pfam" id="PF00931"/>
    </source>
</evidence>
<keyword evidence="2" id="KW-0547">Nucleotide-binding</keyword>
<evidence type="ECO:0008006" key="9">
    <source>
        <dbReference type="Google" id="ProtNLM"/>
    </source>
</evidence>
<dbReference type="EMBL" id="JACBKZ010000007">
    <property type="protein sequence ID" value="KAF5945755.1"/>
    <property type="molecule type" value="Genomic_DNA"/>
</dbReference>
<dbReference type="PANTHER" id="PTHR19338:SF44">
    <property type="entry name" value="NB-ARC DOMAIN-CONTAINING PROTEIN"/>
    <property type="match status" value="1"/>
</dbReference>
<evidence type="ECO:0000256" key="1">
    <source>
        <dbReference type="ARBA" id="ARBA00022737"/>
    </source>
</evidence>
<evidence type="ECO:0000313" key="7">
    <source>
        <dbReference type="EMBL" id="KAF5945755.1"/>
    </source>
</evidence>
<dbReference type="GO" id="GO:0006952">
    <property type="term" value="P:defense response"/>
    <property type="evidence" value="ECO:0007669"/>
    <property type="project" value="UniProtKB-KW"/>
</dbReference>
<dbReference type="Pfam" id="PF00931">
    <property type="entry name" value="NB-ARC"/>
    <property type="match status" value="1"/>
</dbReference>
<dbReference type="CDD" id="cd14798">
    <property type="entry name" value="RX-CC_like"/>
    <property type="match status" value="1"/>
</dbReference>
<dbReference type="SUPFAM" id="SSF52540">
    <property type="entry name" value="P-loop containing nucleoside triphosphate hydrolases"/>
    <property type="match status" value="1"/>
</dbReference>
<reference evidence="7 8" key="2">
    <citation type="submission" date="2020-07" db="EMBL/GenBank/DDBJ databases">
        <title>Genome assembly of wild tea tree DASZ reveals pedigree and selection history of tea varieties.</title>
        <authorList>
            <person name="Zhang W."/>
        </authorList>
    </citation>
    <scope>NUCLEOTIDE SEQUENCE [LARGE SCALE GENOMIC DNA]</scope>
    <source>
        <strain evidence="8">cv. G240</strain>
        <tissue evidence="7">Leaf</tissue>
    </source>
</reference>
<keyword evidence="4" id="KW-0067">ATP-binding</keyword>
<dbReference type="Proteomes" id="UP000593564">
    <property type="component" value="Unassembled WGS sequence"/>
</dbReference>
<dbReference type="Gene3D" id="3.40.50.300">
    <property type="entry name" value="P-loop containing nucleotide triphosphate hydrolases"/>
    <property type="match status" value="2"/>
</dbReference>
<dbReference type="PANTHER" id="PTHR19338">
    <property type="entry name" value="TRANSLOCASE OF INNER MITOCHONDRIAL MEMBRANE 13 HOMOLOG"/>
    <property type="match status" value="1"/>
</dbReference>
<keyword evidence="1" id="KW-0677">Repeat</keyword>
<evidence type="ECO:0000256" key="4">
    <source>
        <dbReference type="ARBA" id="ARBA00022840"/>
    </source>
</evidence>
<dbReference type="GO" id="GO:0043531">
    <property type="term" value="F:ADP binding"/>
    <property type="evidence" value="ECO:0007669"/>
    <property type="project" value="InterPro"/>
</dbReference>
<feature type="domain" description="Disease resistance N-terminal" evidence="6">
    <location>
        <begin position="14"/>
        <end position="92"/>
    </location>
</feature>
<dbReference type="GO" id="GO:0005524">
    <property type="term" value="F:ATP binding"/>
    <property type="evidence" value="ECO:0007669"/>
    <property type="project" value="UniProtKB-KW"/>
</dbReference>
<name>A0A7J7GZM6_CAMSI</name>
<protein>
    <recommendedName>
        <fullName evidence="9">NB-ARC domain-containing protein</fullName>
    </recommendedName>
</protein>
<keyword evidence="3" id="KW-0611">Plant defense</keyword>
<dbReference type="Pfam" id="PF18052">
    <property type="entry name" value="Rx_N"/>
    <property type="match status" value="1"/>
</dbReference>
<sequence>MAEIALAGATAALRQTVGVLGNLVLKEGSRLSHIVWIEREMRHIQAYLEDAEAKQGGSRGVANLVIDIRDLACDVQDIMQKYFPRIASHRGKKFLGCLKSATCIVRYGYDARNFAVEIEGIKRRVEDINRVRQTYGINESSGSGGRDMWDERRSFPHIDEPNVVGFEEHIEDLVANMLNKELQCRVISIIGMAGLGKTTLAKKIFKYVIVLDDMWHIDTWDAIKIVISTNTKNGSRIIITSQNNYVGTHVGEKSSVHELRPLNEENSRKLFFKMVVVEASDPPQLETRF</sequence>
<dbReference type="InterPro" id="IPR038005">
    <property type="entry name" value="RX-like_CC"/>
</dbReference>
<accession>A0A7J7GZM6</accession>
<dbReference type="AlphaFoldDB" id="A0A7J7GZM6"/>
<dbReference type="InterPro" id="IPR041118">
    <property type="entry name" value="Rx_N"/>
</dbReference>
<evidence type="ECO:0000256" key="2">
    <source>
        <dbReference type="ARBA" id="ARBA00022741"/>
    </source>
</evidence>
<comment type="caution">
    <text evidence="7">The sequence shown here is derived from an EMBL/GenBank/DDBJ whole genome shotgun (WGS) entry which is preliminary data.</text>
</comment>
<keyword evidence="8" id="KW-1185">Reference proteome</keyword>
<gene>
    <name evidence="7" type="ORF">HYC85_015983</name>
</gene>
<evidence type="ECO:0000256" key="3">
    <source>
        <dbReference type="ARBA" id="ARBA00022821"/>
    </source>
</evidence>
<feature type="domain" description="NB-ARC" evidence="5">
    <location>
        <begin position="206"/>
        <end position="277"/>
    </location>
</feature>